<gene>
    <name evidence="2" type="ORF">EJ913_13450</name>
</gene>
<keyword evidence="3" id="KW-1185">Reference proteome</keyword>
<evidence type="ECO:0000259" key="1">
    <source>
        <dbReference type="Pfam" id="PF09361"/>
    </source>
</evidence>
<feature type="domain" description="Phasin" evidence="1">
    <location>
        <begin position="29"/>
        <end position="128"/>
    </location>
</feature>
<reference evidence="2 3" key="1">
    <citation type="submission" date="2018-12" db="EMBL/GenBank/DDBJ databases">
        <authorList>
            <person name="Yang Y."/>
        </authorList>
    </citation>
    <scope>NUCLEOTIDE SEQUENCE [LARGE SCALE GENOMIC DNA]</scope>
    <source>
        <strain evidence="2 3">GSF71</strain>
    </source>
</reference>
<dbReference type="AlphaFoldDB" id="A0A3S0WLU0"/>
<accession>A0A3S0WLU0</accession>
<evidence type="ECO:0000313" key="3">
    <source>
        <dbReference type="Proteomes" id="UP000280346"/>
    </source>
</evidence>
<organism evidence="2 3">
    <name type="scientific">Azospirillum doebereinerae</name>
    <dbReference type="NCBI Taxonomy" id="92933"/>
    <lineage>
        <taxon>Bacteria</taxon>
        <taxon>Pseudomonadati</taxon>
        <taxon>Pseudomonadota</taxon>
        <taxon>Alphaproteobacteria</taxon>
        <taxon>Rhodospirillales</taxon>
        <taxon>Azospirillaceae</taxon>
        <taxon>Azospirillum</taxon>
    </lineage>
</organism>
<dbReference type="InterPro" id="IPR010127">
    <property type="entry name" value="Phasin_subfam-1"/>
</dbReference>
<dbReference type="RefSeq" id="WP_126998623.1">
    <property type="nucleotide sequence ID" value="NZ_CP173191.1"/>
</dbReference>
<comment type="caution">
    <text evidence="2">The sequence shown here is derived from an EMBL/GenBank/DDBJ whole genome shotgun (WGS) entry which is preliminary data.</text>
</comment>
<sequence length="144" mass="15530">MAKLTGNPFLEFDLSKTLGDFKVPGVDVESIIASQRKNIEAVTAANQLAIEGFQAVLRRQAEIVRSSLEEASGYVNDVIAAGTPEEKAAKQADLIKIAFEKSLANVRELSELVAKSNTEAAEVLSKRVSESLEEVKTLISKAPK</sequence>
<dbReference type="OrthoDB" id="9812006at2"/>
<dbReference type="Pfam" id="PF09361">
    <property type="entry name" value="Phasin_2"/>
    <property type="match status" value="1"/>
</dbReference>
<protein>
    <submittedName>
        <fullName evidence="2">Phasin family protein</fullName>
    </submittedName>
</protein>
<dbReference type="Proteomes" id="UP000280346">
    <property type="component" value="Unassembled WGS sequence"/>
</dbReference>
<proteinExistence type="predicted"/>
<evidence type="ECO:0000313" key="2">
    <source>
        <dbReference type="EMBL" id="RUQ70766.1"/>
    </source>
</evidence>
<dbReference type="InterPro" id="IPR018968">
    <property type="entry name" value="Phasin"/>
</dbReference>
<dbReference type="EMBL" id="RZIJ01000009">
    <property type="protein sequence ID" value="RUQ70766.1"/>
    <property type="molecule type" value="Genomic_DNA"/>
</dbReference>
<name>A0A3S0WLU0_9PROT</name>
<dbReference type="NCBIfam" id="TIGR01841">
    <property type="entry name" value="phasin"/>
    <property type="match status" value="1"/>
</dbReference>